<gene>
    <name evidence="1" type="ORF">EZS28_007967</name>
</gene>
<organism evidence="1 2">
    <name type="scientific">Streblomastix strix</name>
    <dbReference type="NCBI Taxonomy" id="222440"/>
    <lineage>
        <taxon>Eukaryota</taxon>
        <taxon>Metamonada</taxon>
        <taxon>Preaxostyla</taxon>
        <taxon>Oxymonadida</taxon>
        <taxon>Streblomastigidae</taxon>
        <taxon>Streblomastix</taxon>
    </lineage>
</organism>
<protein>
    <recommendedName>
        <fullName evidence="3">HNH domain-containing protein</fullName>
    </recommendedName>
</protein>
<comment type="caution">
    <text evidence="1">The sequence shown here is derived from an EMBL/GenBank/DDBJ whole genome shotgun (WGS) entry which is preliminary data.</text>
</comment>
<dbReference type="OrthoDB" id="108321at2759"/>
<dbReference type="AlphaFoldDB" id="A0A5J4WNJ0"/>
<evidence type="ECO:0000313" key="2">
    <source>
        <dbReference type="Proteomes" id="UP000324800"/>
    </source>
</evidence>
<dbReference type="Proteomes" id="UP000324800">
    <property type="component" value="Unassembled WGS sequence"/>
</dbReference>
<proteinExistence type="predicted"/>
<reference evidence="1 2" key="1">
    <citation type="submission" date="2019-03" db="EMBL/GenBank/DDBJ databases">
        <title>Single cell metagenomics reveals metabolic interactions within the superorganism composed of flagellate Streblomastix strix and complex community of Bacteroidetes bacteria on its surface.</title>
        <authorList>
            <person name="Treitli S.C."/>
            <person name="Kolisko M."/>
            <person name="Husnik F."/>
            <person name="Keeling P."/>
            <person name="Hampl V."/>
        </authorList>
    </citation>
    <scope>NUCLEOTIDE SEQUENCE [LARGE SCALE GENOMIC DNA]</scope>
    <source>
        <strain evidence="1">ST1C</strain>
    </source>
</reference>
<evidence type="ECO:0008006" key="3">
    <source>
        <dbReference type="Google" id="ProtNLM"/>
    </source>
</evidence>
<dbReference type="Gene3D" id="3.30.40.220">
    <property type="match status" value="1"/>
</dbReference>
<sequence length="125" mass="14693">MQDTKAVRDLETNINQADFEYFRDLIQGGQCWFCEVRFINKNPQTLDRIDNCLGHSKNDVQLACSWCNVKRGIRDPFRNKYYLAPQHSFKQRSINPRTCGLNVVHLEQISPSLKFTEDQDKLLKQ</sequence>
<accession>A0A5J4WNJ0</accession>
<dbReference type="EMBL" id="SNRW01001409">
    <property type="protein sequence ID" value="KAA6396510.1"/>
    <property type="molecule type" value="Genomic_DNA"/>
</dbReference>
<name>A0A5J4WNJ0_9EUKA</name>
<evidence type="ECO:0000313" key="1">
    <source>
        <dbReference type="EMBL" id="KAA6396510.1"/>
    </source>
</evidence>